<dbReference type="Gene3D" id="1.25.40.10">
    <property type="entry name" value="Tetratricopeptide repeat domain"/>
    <property type="match status" value="6"/>
</dbReference>
<dbReference type="PANTHER" id="PTHR47926">
    <property type="entry name" value="PENTATRICOPEPTIDE REPEAT-CONTAINING PROTEIN"/>
    <property type="match status" value="1"/>
</dbReference>
<dbReference type="InterPro" id="IPR011990">
    <property type="entry name" value="TPR-like_helical_dom_sf"/>
</dbReference>
<dbReference type="AlphaFoldDB" id="A0A8X8ZSB7"/>
<evidence type="ECO:0000256" key="1">
    <source>
        <dbReference type="ARBA" id="ARBA00022737"/>
    </source>
</evidence>
<dbReference type="SUPFAM" id="SSF160219">
    <property type="entry name" value="AMPKBI-like"/>
    <property type="match status" value="1"/>
</dbReference>
<dbReference type="Pfam" id="PF13041">
    <property type="entry name" value="PPR_2"/>
    <property type="match status" value="2"/>
</dbReference>
<dbReference type="Pfam" id="PF01535">
    <property type="entry name" value="PPR"/>
    <property type="match status" value="8"/>
</dbReference>
<dbReference type="InterPro" id="IPR046960">
    <property type="entry name" value="PPR_At4g14850-like_plant"/>
</dbReference>
<dbReference type="EMBL" id="PNBA02000008">
    <property type="protein sequence ID" value="KAG6415123.1"/>
    <property type="molecule type" value="Genomic_DNA"/>
</dbReference>
<feature type="repeat" description="PPR" evidence="2">
    <location>
        <begin position="324"/>
        <end position="358"/>
    </location>
</feature>
<reference evidence="3" key="1">
    <citation type="submission" date="2018-01" db="EMBL/GenBank/DDBJ databases">
        <authorList>
            <person name="Mao J.F."/>
        </authorList>
    </citation>
    <scope>NUCLEOTIDE SEQUENCE</scope>
    <source>
        <strain evidence="3">Huo1</strain>
        <tissue evidence="3">Leaf</tissue>
    </source>
</reference>
<dbReference type="Proteomes" id="UP000298416">
    <property type="component" value="Unassembled WGS sequence"/>
</dbReference>
<name>A0A8X8ZSB7_SALSN</name>
<dbReference type="InterPro" id="IPR037256">
    <property type="entry name" value="ASC_dom_sf"/>
</dbReference>
<feature type="repeat" description="PPR" evidence="2">
    <location>
        <begin position="84"/>
        <end position="119"/>
    </location>
</feature>
<proteinExistence type="predicted"/>
<dbReference type="NCBIfam" id="TIGR00756">
    <property type="entry name" value="PPR"/>
    <property type="match status" value="5"/>
</dbReference>
<comment type="caution">
    <text evidence="3">The sequence shown here is derived from an EMBL/GenBank/DDBJ whole genome shotgun (WGS) entry which is preliminary data.</text>
</comment>
<reference evidence="3" key="2">
    <citation type="submission" date="2020-08" db="EMBL/GenBank/DDBJ databases">
        <title>Plant Genome Project.</title>
        <authorList>
            <person name="Zhang R.-G."/>
        </authorList>
    </citation>
    <scope>NUCLEOTIDE SEQUENCE</scope>
    <source>
        <strain evidence="3">Huo1</strain>
        <tissue evidence="3">Leaf</tissue>
    </source>
</reference>
<feature type="repeat" description="PPR" evidence="2">
    <location>
        <begin position="457"/>
        <end position="491"/>
    </location>
</feature>
<accession>A0A8X8ZSB7</accession>
<protein>
    <recommendedName>
        <fullName evidence="5">Pentatricopeptide repeat-containing protein</fullName>
    </recommendedName>
</protein>
<dbReference type="PANTHER" id="PTHR47926:SF387">
    <property type="entry name" value="PENTATRICOPEPTIDE REPEAT-CONTAINING PROTEIN"/>
    <property type="match status" value="1"/>
</dbReference>
<evidence type="ECO:0000256" key="2">
    <source>
        <dbReference type="PROSITE-ProRule" id="PRU00708"/>
    </source>
</evidence>
<dbReference type="GO" id="GO:0009451">
    <property type="term" value="P:RNA modification"/>
    <property type="evidence" value="ECO:0007669"/>
    <property type="project" value="InterPro"/>
</dbReference>
<dbReference type="InterPro" id="IPR002885">
    <property type="entry name" value="PPR_rpt"/>
</dbReference>
<dbReference type="PROSITE" id="PS51375">
    <property type="entry name" value="PPR"/>
    <property type="match status" value="4"/>
</dbReference>
<evidence type="ECO:0008006" key="5">
    <source>
        <dbReference type="Google" id="ProtNLM"/>
    </source>
</evidence>
<dbReference type="FunFam" id="1.25.40.10:FF:000090">
    <property type="entry name" value="Pentatricopeptide repeat-containing protein, chloroplastic"/>
    <property type="match status" value="1"/>
</dbReference>
<organism evidence="3">
    <name type="scientific">Salvia splendens</name>
    <name type="common">Scarlet sage</name>
    <dbReference type="NCBI Taxonomy" id="180675"/>
    <lineage>
        <taxon>Eukaryota</taxon>
        <taxon>Viridiplantae</taxon>
        <taxon>Streptophyta</taxon>
        <taxon>Embryophyta</taxon>
        <taxon>Tracheophyta</taxon>
        <taxon>Spermatophyta</taxon>
        <taxon>Magnoliopsida</taxon>
        <taxon>eudicotyledons</taxon>
        <taxon>Gunneridae</taxon>
        <taxon>Pentapetalae</taxon>
        <taxon>asterids</taxon>
        <taxon>lamiids</taxon>
        <taxon>Lamiales</taxon>
        <taxon>Lamiaceae</taxon>
        <taxon>Nepetoideae</taxon>
        <taxon>Mentheae</taxon>
        <taxon>Salviinae</taxon>
        <taxon>Salvia</taxon>
        <taxon>Salvia subgen. Calosphace</taxon>
        <taxon>core Calosphace</taxon>
    </lineage>
</organism>
<evidence type="ECO:0000313" key="3">
    <source>
        <dbReference type="EMBL" id="KAG6415123.1"/>
    </source>
</evidence>
<dbReference type="GO" id="GO:0003723">
    <property type="term" value="F:RNA binding"/>
    <property type="evidence" value="ECO:0007669"/>
    <property type="project" value="InterPro"/>
</dbReference>
<keyword evidence="1" id="KW-0677">Repeat</keyword>
<keyword evidence="4" id="KW-1185">Reference proteome</keyword>
<evidence type="ECO:0000313" key="4">
    <source>
        <dbReference type="Proteomes" id="UP000298416"/>
    </source>
</evidence>
<feature type="repeat" description="PPR" evidence="2">
    <location>
        <begin position="223"/>
        <end position="257"/>
    </location>
</feature>
<sequence>MRSLKEGLKFHAYAVKFGLLPRIITANHIIDLYSKHYLTRDAHKLFDEICDRNVYSWNTIINAYVRSRNLPKAKDLFDSSPFKDTVTYNLVISGYARSDGYESNAIELFIQMQFDEVGARIDEFTLTTMLNLLAKLRVLRYGIQVHSFMVKSGNDRSGFALSSLVDMYSKCGSFWDACRVVDGRGGEGVVDCVVNNALIAACCREGQLEIAKEIFLKDPELNDEVSWNTMITGCAQNGRGEEAVELFRCMAREGYSWNEHTFGSLLAACSALKSLNLGKEVHARVLKDGMFFNPFICSGVVDIYSRCGEMRYADCILRATGMRNVFAVTSMIVGYAARGEMGEARSLFDSATERNFVMWTAVISGYVRLQRCEDAFALFREYAAVDATTPDGVILVSMLVACAVQAGVDPGKQIHGYILRVGITLDEKAMSALIDMYSKCGVLLYAERLFERVRVRDTIMYNVMIAGCAHHGFEHEAIRLFEDMVGWGLHPDAITFIALLSACRHSGLVEVGESYFLSMSRDYGIQPEMNHYACMVDLYGRANQLEKAVKFMEEMPIEPDSVVLSAFLTGCRASKNIELARMAEKKLVEIEGDEGSRLFQLASLWIQFGGGVHSFRSGDKSHVEAEAVYSTLGWLISELYYKGVDENYPILIDNETLCQELLLQTEAMWYLLSYNENEQSIVPQLNVIFLQDQVSVAGFYVPLTPEVAGFDVPNSPEASYNNVYPGSKDDERQPPMLPPHAAYLRSSKINGGDGCFSLLRSKFVTVVLYKPVPRRKLAKLEFDP</sequence>
<gene>
    <name evidence="3" type="ORF">SASPL_122525</name>
</gene>